<dbReference type="InterPro" id="IPR016181">
    <property type="entry name" value="Acyl_CoA_acyltransferase"/>
</dbReference>
<dbReference type="RefSeq" id="WP_353981958.1">
    <property type="nucleotide sequence ID" value="NZ_CP159578.1"/>
</dbReference>
<dbReference type="Gene3D" id="3.40.630.30">
    <property type="match status" value="1"/>
</dbReference>
<organism evidence="2">
    <name type="scientific">Salinicola endophyticus</name>
    <dbReference type="NCBI Taxonomy" id="1949083"/>
    <lineage>
        <taxon>Bacteria</taxon>
        <taxon>Pseudomonadati</taxon>
        <taxon>Pseudomonadota</taxon>
        <taxon>Gammaproteobacteria</taxon>
        <taxon>Oceanospirillales</taxon>
        <taxon>Halomonadaceae</taxon>
        <taxon>Salinicola</taxon>
    </lineage>
</organism>
<evidence type="ECO:0000259" key="1">
    <source>
        <dbReference type="PROSITE" id="PS51186"/>
    </source>
</evidence>
<dbReference type="AlphaFoldDB" id="A0AB74UDT3"/>
<dbReference type="EMBL" id="CP159578">
    <property type="protein sequence ID" value="XCJ81192.1"/>
    <property type="molecule type" value="Genomic_DNA"/>
</dbReference>
<sequence length="163" mass="18526">MAEIKTIANFRRRIANETDTPWLRQLFAQLRGLSPDLQATCPELLEQQWQLQRRVLTSHYPRALTEIVLIDAEPVGALTWHAGATSIRLLDIGLEAQHRGQGLGERLLKELIGQADLQGKALELAVMRHNPALRLYLRLGFHVQSGAQDEVQLQMRREPQRLG</sequence>
<proteinExistence type="predicted"/>
<protein>
    <submittedName>
        <fullName evidence="2">GNAT family N-acetyltransferase</fullName>
    </submittedName>
</protein>
<accession>A0AB74UDT3</accession>
<feature type="domain" description="N-acetyltransferase" evidence="1">
    <location>
        <begin position="10"/>
        <end position="160"/>
    </location>
</feature>
<dbReference type="SUPFAM" id="SSF55729">
    <property type="entry name" value="Acyl-CoA N-acyltransferases (Nat)"/>
    <property type="match status" value="1"/>
</dbReference>
<dbReference type="GO" id="GO:0016747">
    <property type="term" value="F:acyltransferase activity, transferring groups other than amino-acyl groups"/>
    <property type="evidence" value="ECO:0007669"/>
    <property type="project" value="InterPro"/>
</dbReference>
<dbReference type="Pfam" id="PF13508">
    <property type="entry name" value="Acetyltransf_7"/>
    <property type="match status" value="1"/>
</dbReference>
<name>A0AB74UDT3_9GAMM</name>
<evidence type="ECO:0000313" key="2">
    <source>
        <dbReference type="EMBL" id="XCJ81192.1"/>
    </source>
</evidence>
<dbReference type="CDD" id="cd04301">
    <property type="entry name" value="NAT_SF"/>
    <property type="match status" value="1"/>
</dbReference>
<dbReference type="InterPro" id="IPR000182">
    <property type="entry name" value="GNAT_dom"/>
</dbReference>
<reference evidence="2" key="1">
    <citation type="submission" date="2024-06" db="EMBL/GenBank/DDBJ databases">
        <title>Complete genome of Salinicola endophyticus HNIBRBA4755.</title>
        <authorList>
            <person name="Shin S.Y."/>
            <person name="Kang H."/>
            <person name="Song J."/>
        </authorList>
    </citation>
    <scope>NUCLEOTIDE SEQUENCE</scope>
    <source>
        <strain evidence="2">HNIBRBA4755</strain>
    </source>
</reference>
<gene>
    <name evidence="2" type="ORF">ABV408_08440</name>
</gene>
<dbReference type="PROSITE" id="PS51186">
    <property type="entry name" value="GNAT"/>
    <property type="match status" value="1"/>
</dbReference>